<dbReference type="PROSITE" id="PS50127">
    <property type="entry name" value="UBC_2"/>
    <property type="match status" value="1"/>
</dbReference>
<dbReference type="Gene3D" id="3.10.110.10">
    <property type="entry name" value="Ubiquitin Conjugating Enzyme"/>
    <property type="match status" value="1"/>
</dbReference>
<feature type="region of interest" description="Disordered" evidence="1">
    <location>
        <begin position="1"/>
        <end position="23"/>
    </location>
</feature>
<dbReference type="SUPFAM" id="SSF54495">
    <property type="entry name" value="UBC-like"/>
    <property type="match status" value="1"/>
</dbReference>
<proteinExistence type="predicted"/>
<name>A0ABW0M5R4_9BURK</name>
<dbReference type="Proteomes" id="UP001596045">
    <property type="component" value="Unassembled WGS sequence"/>
</dbReference>
<dbReference type="InterPro" id="IPR000608">
    <property type="entry name" value="UBC"/>
</dbReference>
<gene>
    <name evidence="3" type="ORF">ACFPM8_05410</name>
</gene>
<evidence type="ECO:0000313" key="3">
    <source>
        <dbReference type="EMBL" id="MFC5473390.1"/>
    </source>
</evidence>
<dbReference type="PANTHER" id="PTHR24068">
    <property type="entry name" value="UBIQUITIN-CONJUGATING ENZYME E2"/>
    <property type="match status" value="1"/>
</dbReference>
<dbReference type="Pfam" id="PF00179">
    <property type="entry name" value="UQ_con"/>
    <property type="match status" value="1"/>
</dbReference>
<feature type="domain" description="UBC core" evidence="2">
    <location>
        <begin position="3"/>
        <end position="149"/>
    </location>
</feature>
<evidence type="ECO:0000256" key="1">
    <source>
        <dbReference type="SAM" id="MobiDB-lite"/>
    </source>
</evidence>
<dbReference type="EMBL" id="JBHSMT010000009">
    <property type="protein sequence ID" value="MFC5473390.1"/>
    <property type="molecule type" value="Genomic_DNA"/>
</dbReference>
<sequence>MGASEKRINKELQDFKRDPPAGCDAGPIGEDLFDWQATMMGPPESPYQGGTFFLKIDFPKDYPSQPPKINFTTKLYHPAIDSNGVVGLDLLQKRWSPDLTISKILTALCNLLINPDLGQVLNTEAAAQYKKDRANYEKIAREWTKKYAM</sequence>
<dbReference type="RefSeq" id="WP_378995791.1">
    <property type="nucleotide sequence ID" value="NZ_JBHSMT010000009.1"/>
</dbReference>
<comment type="caution">
    <text evidence="3">The sequence shown here is derived from an EMBL/GenBank/DDBJ whole genome shotgun (WGS) entry which is preliminary data.</text>
</comment>
<dbReference type="InterPro" id="IPR016135">
    <property type="entry name" value="UBQ-conjugating_enzyme/RWD"/>
</dbReference>
<reference evidence="4" key="1">
    <citation type="journal article" date="2019" name="Int. J. Syst. Evol. Microbiol.">
        <title>The Global Catalogue of Microorganisms (GCM) 10K type strain sequencing project: providing services to taxonomists for standard genome sequencing and annotation.</title>
        <authorList>
            <consortium name="The Broad Institute Genomics Platform"/>
            <consortium name="The Broad Institute Genome Sequencing Center for Infectious Disease"/>
            <person name="Wu L."/>
            <person name="Ma J."/>
        </authorList>
    </citation>
    <scope>NUCLEOTIDE SEQUENCE [LARGE SCALE GENOMIC DNA]</scope>
    <source>
        <strain evidence="4">JCM 17066</strain>
    </source>
</reference>
<feature type="compositionally biased region" description="Basic and acidic residues" evidence="1">
    <location>
        <begin position="1"/>
        <end position="19"/>
    </location>
</feature>
<protein>
    <submittedName>
        <fullName evidence="3">Ubiquitin-conjugating enzyme E2</fullName>
    </submittedName>
</protein>
<organism evidence="3 4">
    <name type="scientific">Paraherbaspirillum soli</name>
    <dbReference type="NCBI Taxonomy" id="631222"/>
    <lineage>
        <taxon>Bacteria</taxon>
        <taxon>Pseudomonadati</taxon>
        <taxon>Pseudomonadota</taxon>
        <taxon>Betaproteobacteria</taxon>
        <taxon>Burkholderiales</taxon>
        <taxon>Oxalobacteraceae</taxon>
        <taxon>Paraherbaspirillum</taxon>
    </lineage>
</organism>
<keyword evidence="4" id="KW-1185">Reference proteome</keyword>
<evidence type="ECO:0000259" key="2">
    <source>
        <dbReference type="PROSITE" id="PS50127"/>
    </source>
</evidence>
<evidence type="ECO:0000313" key="4">
    <source>
        <dbReference type="Proteomes" id="UP001596045"/>
    </source>
</evidence>
<dbReference type="SMART" id="SM00212">
    <property type="entry name" value="UBCc"/>
    <property type="match status" value="1"/>
</dbReference>
<accession>A0ABW0M5R4</accession>